<dbReference type="AlphaFoldDB" id="A0A7W1XB98"/>
<proteinExistence type="predicted"/>
<protein>
    <submittedName>
        <fullName evidence="3">CRISPR system precrRNA processing endoribonuclease RAMP protein Cas6</fullName>
    </submittedName>
</protein>
<dbReference type="Proteomes" id="UP000530514">
    <property type="component" value="Unassembled WGS sequence"/>
</dbReference>
<gene>
    <name evidence="3" type="primary">cas6</name>
    <name evidence="3" type="ORF">H1164_11160</name>
</gene>
<reference evidence="3 4" key="1">
    <citation type="submission" date="2020-07" db="EMBL/GenBank/DDBJ databases">
        <authorList>
            <person name="Feng H."/>
        </authorList>
    </citation>
    <scope>NUCLEOTIDE SEQUENCE [LARGE SCALE GENOMIC DNA]</scope>
    <source>
        <strain evidence="4">s-11</strain>
    </source>
</reference>
<dbReference type="CDD" id="cd21141">
    <property type="entry name" value="Cas6_III-like"/>
    <property type="match status" value="1"/>
</dbReference>
<keyword evidence="4" id="KW-1185">Reference proteome</keyword>
<evidence type="ECO:0000313" key="3">
    <source>
        <dbReference type="EMBL" id="MBA4543455.1"/>
    </source>
</evidence>
<dbReference type="Gene3D" id="3.30.70.1900">
    <property type="match status" value="1"/>
</dbReference>
<sequence length="265" mass="30797">MYRLRLMADSPYHRNTVGVLSKRFHAFVLRSIQSQSPVLSQLLHDRKKRQVFSTHLLLKKGEMWINTPNRELISCIQQHLLLHPEIDLIDWKGIVQEFHCQTYSRSFIEEKFSPNFTLHFLTPTTFYQRGNYYPLPELKRLLSSAAKAYEIFSGEPVDWGDLEPLVHLIRIEQVEVATERVHFGEFNVIGFKGKIAMNIKALPKEKQQMVWKLISYGALMGFGYKTAWGLGQTMLDPLEKRHISEHRGASKKSPELFGNPKTRMG</sequence>
<name>A0A7W1XB98_9BACL</name>
<accession>A0A7W1XB98</accession>
<dbReference type="OrthoDB" id="425607at2"/>
<comment type="caution">
    <text evidence="3">The sequence shown here is derived from an EMBL/GenBank/DDBJ whole genome shotgun (WGS) entry which is preliminary data.</text>
</comment>
<dbReference type="RefSeq" id="WP_033100928.1">
    <property type="nucleotide sequence ID" value="NZ_JACEIP010000016.1"/>
</dbReference>
<dbReference type="Pfam" id="PF10040">
    <property type="entry name" value="CRISPR_Cas6"/>
    <property type="match status" value="1"/>
</dbReference>
<feature type="compositionally biased region" description="Basic and acidic residues" evidence="1">
    <location>
        <begin position="243"/>
        <end position="254"/>
    </location>
</feature>
<feature type="region of interest" description="Disordered" evidence="1">
    <location>
        <begin position="243"/>
        <end position="265"/>
    </location>
</feature>
<evidence type="ECO:0000313" key="4">
    <source>
        <dbReference type="Proteomes" id="UP000530514"/>
    </source>
</evidence>
<evidence type="ECO:0000259" key="2">
    <source>
        <dbReference type="Pfam" id="PF10040"/>
    </source>
</evidence>
<dbReference type="InterPro" id="IPR019267">
    <property type="entry name" value="CRISPR-assoc_Cas6_C"/>
</dbReference>
<organism evidence="3 4">
    <name type="scientific">Thermoactinomyces daqus</name>
    <dbReference type="NCBI Taxonomy" id="1329516"/>
    <lineage>
        <taxon>Bacteria</taxon>
        <taxon>Bacillati</taxon>
        <taxon>Bacillota</taxon>
        <taxon>Bacilli</taxon>
        <taxon>Bacillales</taxon>
        <taxon>Thermoactinomycetaceae</taxon>
        <taxon>Thermoactinomyces</taxon>
    </lineage>
</organism>
<evidence type="ECO:0000256" key="1">
    <source>
        <dbReference type="SAM" id="MobiDB-lite"/>
    </source>
</evidence>
<feature type="domain" description="CRISPR-associated protein Cas6 C-terminal" evidence="2">
    <location>
        <begin position="118"/>
        <end position="233"/>
    </location>
</feature>
<dbReference type="EMBL" id="JACEIP010000016">
    <property type="protein sequence ID" value="MBA4543455.1"/>
    <property type="molecule type" value="Genomic_DNA"/>
</dbReference>